<keyword evidence="2" id="KW-1185">Reference proteome</keyword>
<dbReference type="Proteomes" id="UP001162077">
    <property type="component" value="Segment"/>
</dbReference>
<reference evidence="1" key="1">
    <citation type="journal article" date="2021" name="Arch. Virol.">
        <title>Complete genome sequence of camellia virus A, a tentative new member of the genus Waikavirus.</title>
        <authorList>
            <person name="Liao R."/>
            <person name="Chen Q."/>
            <person name="Zhang S."/>
            <person name="Cao M."/>
            <person name="Zhou C."/>
        </authorList>
    </citation>
    <scope>NUCLEOTIDE SEQUENCE</scope>
</reference>
<sequence length="68" mass="8067">MTVESFYVGIKMTGHKYRANHTYTRRVHRADAKSYPYGIPISQAVNLDFSFEVCSRHRTRRVQRELFS</sequence>
<evidence type="ECO:0000313" key="1">
    <source>
        <dbReference type="EMBL" id="UFX17412.1"/>
    </source>
</evidence>
<dbReference type="EMBL" id="MW545173">
    <property type="protein sequence ID" value="UFX17412.1"/>
    <property type="molecule type" value="Genomic_RNA"/>
</dbReference>
<dbReference type="GeneID" id="80543858"/>
<organism evidence="1 2">
    <name type="scientific">Camellia virus A</name>
    <dbReference type="NCBI Taxonomy" id="2899887"/>
    <lineage>
        <taxon>Viruses</taxon>
        <taxon>Riboviria</taxon>
        <taxon>Orthornavirae</taxon>
        <taxon>Pisuviricota</taxon>
        <taxon>Pisoniviricetes</taxon>
        <taxon>Picornavirales</taxon>
        <taxon>Secoviridae</taxon>
        <taxon>Waikavirus</taxon>
        <taxon>Actinidivirus</taxon>
        <taxon>Waikavirus camelliae</taxon>
    </lineage>
</organism>
<proteinExistence type="predicted"/>
<evidence type="ECO:0000313" key="2">
    <source>
        <dbReference type="Proteomes" id="UP001162077"/>
    </source>
</evidence>
<name>A0AAX2ZLI2_9SECO</name>
<dbReference type="KEGG" id="vg:80543858"/>
<accession>A0AAX2ZLI2</accession>
<protein>
    <submittedName>
        <fullName evidence="1">Uncharacterized protein</fullName>
    </submittedName>
</protein>
<dbReference type="RefSeq" id="YP_010805009.1">
    <property type="nucleotide sequence ID" value="NC_077103.1"/>
</dbReference>